<evidence type="ECO:0000313" key="1">
    <source>
        <dbReference type="EMBL" id="SFL38532.1"/>
    </source>
</evidence>
<keyword evidence="2" id="KW-1185">Reference proteome</keyword>
<organism evidence="1 2">
    <name type="scientific">Loktanella salsilacus</name>
    <dbReference type="NCBI Taxonomy" id="195913"/>
    <lineage>
        <taxon>Bacteria</taxon>
        <taxon>Pseudomonadati</taxon>
        <taxon>Pseudomonadota</taxon>
        <taxon>Alphaproteobacteria</taxon>
        <taxon>Rhodobacterales</taxon>
        <taxon>Roseobacteraceae</taxon>
        <taxon>Loktanella</taxon>
    </lineage>
</organism>
<dbReference type="Proteomes" id="UP000199550">
    <property type="component" value="Unassembled WGS sequence"/>
</dbReference>
<dbReference type="AlphaFoldDB" id="A0A1I4H8A1"/>
<name>A0A1I4H8A1_9RHOB</name>
<protein>
    <submittedName>
        <fullName evidence="1">Uncharacterized protein</fullName>
    </submittedName>
</protein>
<reference evidence="1 2" key="1">
    <citation type="submission" date="2016-10" db="EMBL/GenBank/DDBJ databases">
        <authorList>
            <person name="de Groot N.N."/>
        </authorList>
    </citation>
    <scope>NUCLEOTIDE SEQUENCE [LARGE SCALE GENOMIC DNA]</scope>
    <source>
        <strain evidence="1 2">DSM 16199</strain>
    </source>
</reference>
<proteinExistence type="predicted"/>
<gene>
    <name evidence="1" type="ORF">SAMN04488004_11669</name>
</gene>
<evidence type="ECO:0000313" key="2">
    <source>
        <dbReference type="Proteomes" id="UP000199550"/>
    </source>
</evidence>
<dbReference type="EMBL" id="FOTF01000016">
    <property type="protein sequence ID" value="SFL38532.1"/>
    <property type="molecule type" value="Genomic_DNA"/>
</dbReference>
<sequence length="136" mass="15401">MKLRPRFHRLGRSNTIIGTVVEHHYAQRGGPRIWDWPSTYGPNTVEYVEAYRAATTAKTAVVKGSFQDIINEFFELKDFSSCLSGHAGITPGRHYLDPVRDRPDFRGCAALRQTHPDRLGIRSDLRLYDARGTAVT</sequence>
<accession>A0A1I4H8A1</accession>